<dbReference type="Proteomes" id="UP001375240">
    <property type="component" value="Unassembled WGS sequence"/>
</dbReference>
<feature type="compositionally biased region" description="Basic and acidic residues" evidence="1">
    <location>
        <begin position="189"/>
        <end position="198"/>
    </location>
</feature>
<feature type="compositionally biased region" description="Low complexity" evidence="1">
    <location>
        <begin position="1355"/>
        <end position="1370"/>
    </location>
</feature>
<dbReference type="PROSITE" id="PS50004">
    <property type="entry name" value="C2"/>
    <property type="match status" value="1"/>
</dbReference>
<feature type="compositionally biased region" description="Low complexity" evidence="1">
    <location>
        <begin position="673"/>
        <end position="683"/>
    </location>
</feature>
<keyword evidence="4" id="KW-1185">Reference proteome</keyword>
<dbReference type="PANTHER" id="PTHR47052">
    <property type="entry name" value="CONSERVED SERINE PROLINE-RICH PROTEIN (AFU_ORTHOLOGUE AFUA_2G01790)"/>
    <property type="match status" value="1"/>
</dbReference>
<feature type="domain" description="C2" evidence="2">
    <location>
        <begin position="27"/>
        <end position="149"/>
    </location>
</feature>
<protein>
    <recommendedName>
        <fullName evidence="2">C2 domain-containing protein</fullName>
    </recommendedName>
</protein>
<feature type="compositionally biased region" description="Acidic residues" evidence="1">
    <location>
        <begin position="1013"/>
        <end position="1022"/>
    </location>
</feature>
<feature type="compositionally biased region" description="Basic and acidic residues" evidence="1">
    <location>
        <begin position="254"/>
        <end position="268"/>
    </location>
</feature>
<dbReference type="CDD" id="cd08681">
    <property type="entry name" value="C2_fungal_Inn1p-like"/>
    <property type="match status" value="1"/>
</dbReference>
<evidence type="ECO:0000256" key="1">
    <source>
        <dbReference type="SAM" id="MobiDB-lite"/>
    </source>
</evidence>
<feature type="compositionally biased region" description="Low complexity" evidence="1">
    <location>
        <begin position="313"/>
        <end position="342"/>
    </location>
</feature>
<feature type="region of interest" description="Disordered" evidence="1">
    <location>
        <begin position="1432"/>
        <end position="1451"/>
    </location>
</feature>
<feature type="region of interest" description="Disordered" evidence="1">
    <location>
        <begin position="189"/>
        <end position="456"/>
    </location>
</feature>
<sequence>MAEVQPIQRRGEKPVTNTLKKPPPKGTDQKHPAGIFADMATDGPLIGTLVVVVDKAKNLPNHKSIGKQDPYCVLRLGKHVKKTDPDKRGGQTPKWDAERRFPVHDSADYRNLKIVIFTDDKKTELIGETVINLDKILDTAGGGQSDGWHQCKCRGRYAGDIRVELTFWDERPRETAPLVVNTRQITGFEKEDFKRPDKSLAGPRRPGAAPRKRELPEKPTPANTAPPKLAKENIAPTTPSSGPDEEPEPPAANHRKDRERHREREPRERHRSKHREHRREKSRHHVREQDRRSPDEYDNNGAYGQSPSHHALYDGQDQYGGAYYQQQSPLQQQQQQQQQQNQVATLQEFQSDHIGKLQAQYVEQTQMIPHQRHSPNPAYQNDYYDGQQQQQQWQQPQDSGMNAMVLASQNGPPSLPQHRHVEFADTQRSMPALPPPQPTHGLRHRRSRSEFYPNRTPDVYQQMNNPYGNQLVSSSFAPAPPPRHGLEQQYVEQPQYGSIQGFDMQNQFGSLPPQNQPPLQYSQNGGYQTNYQDQYAEQPYQSQLARASDFAPPPLPPQHNQAPTYRTTPIPPVEEYHNSSALILPQAATPAPPPPAHRQAPPRRSLPAGAPMAPVTQIQPLQPLQQKVPTPQPMDMYEPAMQLQSLRGFAPQLPSHGGSQFQRAASPQPPPQQQLQSQQLQPPMLEQMGQIRPRGNSEPPPYAAITDSGAPLYQQQDPGYGQLESYSSQRNFSTNVYGSTAAPVSTYTSITDYSQAATPLSQRLSNFSQPQNAEHAFDPTTALILSGGGPPQLPSHSGAGPAGRADSPAGQRGRNYVPPISTNFSPKKSLSRTPSPHPLSLTPGYGPDSPGEGDPFAQQLDAAMGEPPAQSNYHAPYVKDVTGRSSLDSRRDSAGISPSAQSLGLDRRQSMSPIPPPNNYSQELATTRGAPPPLPPNASHRMSQQQLVYKHDPSERPSETRSNRSSAYDYPGLSPSAHQGNINNYNGIPGAQTSEPNSSSGPAARDSTRQPYIEDEIDETDCNADSTFQSASASWNADDREYMNRMSSVPSYVNNNNAAKHTPPSSGNQSPYPEYGSDGLYMHSPSGGQVAPIIKPRATSPIPGRRSADIPRSARTPEPDRARSRSPAVQPLERKTTLGGMPFSPDDYDAINPVNNYSSNSRSPSGNVSTMPLARSPGSTAMSPGQYMTAKEEKKARKEEEKAAKRARKRFFTPNSANRELEDDDILAPETYAPEPERRNSFNASGAEDDDDDDDDGTQPLSFRPQRRSVSPQPLRRSVSPQPLGRSPSPLPPRRSPSPLPPRRSPSPLPPRRSPSPLPPRRSVSPQPPMPVAGDIYGTSPGRGGYSGGPKSITSNSSGGSSAAAYGYGAPPAAGGHRPLPGAPVMRNAIMGPDDYYHQPQQGHPGVAARPMQIPMAANPGTMTQEQWSLSQELSSISIGTSSRRRTGTWA</sequence>
<feature type="compositionally biased region" description="Low complexity" evidence="1">
    <location>
        <begin position="379"/>
        <end position="398"/>
    </location>
</feature>
<feature type="compositionally biased region" description="Basic and acidic residues" evidence="1">
    <location>
        <begin position="1190"/>
        <end position="1204"/>
    </location>
</feature>
<feature type="compositionally biased region" description="Acidic residues" evidence="1">
    <location>
        <begin position="1247"/>
        <end position="1257"/>
    </location>
</feature>
<accession>A0AAV9UB76</accession>
<organism evidence="3 4">
    <name type="scientific">Orbilia brochopaga</name>
    <dbReference type="NCBI Taxonomy" id="3140254"/>
    <lineage>
        <taxon>Eukaryota</taxon>
        <taxon>Fungi</taxon>
        <taxon>Dikarya</taxon>
        <taxon>Ascomycota</taxon>
        <taxon>Pezizomycotina</taxon>
        <taxon>Orbiliomycetes</taxon>
        <taxon>Orbiliales</taxon>
        <taxon>Orbiliaceae</taxon>
        <taxon>Orbilia</taxon>
    </lineage>
</organism>
<feature type="region of interest" description="Disordered" evidence="1">
    <location>
        <begin position="883"/>
        <end position="1370"/>
    </location>
</feature>
<feature type="region of interest" description="Disordered" evidence="1">
    <location>
        <begin position="502"/>
        <end position="531"/>
    </location>
</feature>
<feature type="region of interest" description="Disordered" evidence="1">
    <location>
        <begin position="585"/>
        <end position="635"/>
    </location>
</feature>
<feature type="region of interest" description="Disordered" evidence="1">
    <location>
        <begin position="781"/>
        <end position="859"/>
    </location>
</feature>
<feature type="compositionally biased region" description="Low complexity" evidence="1">
    <location>
        <begin position="1152"/>
        <end position="1169"/>
    </location>
</feature>
<feature type="compositionally biased region" description="Polar residues" evidence="1">
    <location>
        <begin position="820"/>
        <end position="834"/>
    </location>
</feature>
<dbReference type="InterPro" id="IPR052981">
    <property type="entry name" value="Ingression_C2_domain"/>
</dbReference>
<reference evidence="3 4" key="1">
    <citation type="submission" date="2019-10" db="EMBL/GenBank/DDBJ databases">
        <authorList>
            <person name="Palmer J.M."/>
        </authorList>
    </citation>
    <scope>NUCLEOTIDE SEQUENCE [LARGE SCALE GENOMIC DNA]</scope>
    <source>
        <strain evidence="3 4">TWF696</strain>
    </source>
</reference>
<dbReference type="PANTHER" id="PTHR47052:SF3">
    <property type="entry name" value="INGRESSION PROTEIN 1"/>
    <property type="match status" value="1"/>
</dbReference>
<evidence type="ECO:0000259" key="2">
    <source>
        <dbReference type="PROSITE" id="PS50004"/>
    </source>
</evidence>
<name>A0AAV9UB76_9PEZI</name>
<feature type="compositionally biased region" description="Pro residues" evidence="1">
    <location>
        <begin position="1289"/>
        <end position="1331"/>
    </location>
</feature>
<dbReference type="SMART" id="SM00239">
    <property type="entry name" value="C2"/>
    <property type="match status" value="1"/>
</dbReference>
<feature type="region of interest" description="Disordered" evidence="1">
    <location>
        <begin position="649"/>
        <end position="725"/>
    </location>
</feature>
<dbReference type="InterPro" id="IPR035892">
    <property type="entry name" value="C2_domain_sf"/>
</dbReference>
<feature type="compositionally biased region" description="Polar residues" evidence="1">
    <location>
        <begin position="616"/>
        <end position="629"/>
    </location>
</feature>
<feature type="compositionally biased region" description="Low complexity" evidence="1">
    <location>
        <begin position="1432"/>
        <end position="1442"/>
    </location>
</feature>
<evidence type="ECO:0000313" key="4">
    <source>
        <dbReference type="Proteomes" id="UP001375240"/>
    </source>
</evidence>
<feature type="compositionally biased region" description="Polar residues" evidence="1">
    <location>
        <begin position="976"/>
        <end position="1001"/>
    </location>
</feature>
<dbReference type="InterPro" id="IPR037791">
    <property type="entry name" value="C2_fungal_Inn1"/>
</dbReference>
<dbReference type="Gene3D" id="2.60.40.150">
    <property type="entry name" value="C2 domain"/>
    <property type="match status" value="1"/>
</dbReference>
<dbReference type="InterPro" id="IPR000008">
    <property type="entry name" value="C2_dom"/>
</dbReference>
<feature type="compositionally biased region" description="Basic residues" evidence="1">
    <location>
        <begin position="269"/>
        <end position="286"/>
    </location>
</feature>
<dbReference type="EMBL" id="JAVHNQ010000011">
    <property type="protein sequence ID" value="KAK6336542.1"/>
    <property type="molecule type" value="Genomic_DNA"/>
</dbReference>
<feature type="compositionally biased region" description="Polar residues" evidence="1">
    <location>
        <begin position="1023"/>
        <end position="1035"/>
    </location>
</feature>
<feature type="region of interest" description="Disordered" evidence="1">
    <location>
        <begin position="474"/>
        <end position="493"/>
    </location>
</feature>
<gene>
    <name evidence="3" type="ORF">TWF696_002091</name>
</gene>
<feature type="region of interest" description="Disordered" evidence="1">
    <location>
        <begin position="1"/>
        <end position="33"/>
    </location>
</feature>
<dbReference type="PRINTS" id="PR01217">
    <property type="entry name" value="PRICHEXTENSN"/>
</dbReference>
<comment type="caution">
    <text evidence="3">The sequence shown here is derived from an EMBL/GenBank/DDBJ whole genome shotgun (WGS) entry which is preliminary data.</text>
</comment>
<dbReference type="Pfam" id="PF00168">
    <property type="entry name" value="C2"/>
    <property type="match status" value="1"/>
</dbReference>
<feature type="compositionally biased region" description="Basic and acidic residues" evidence="1">
    <location>
        <begin position="949"/>
        <end position="962"/>
    </location>
</feature>
<feature type="compositionally biased region" description="Polar residues" evidence="1">
    <location>
        <begin position="1045"/>
        <end position="1071"/>
    </location>
</feature>
<dbReference type="SUPFAM" id="SSF49562">
    <property type="entry name" value="C2 domain (Calcium/lipid-binding domain, CaLB)"/>
    <property type="match status" value="1"/>
</dbReference>
<evidence type="ECO:0000313" key="3">
    <source>
        <dbReference type="EMBL" id="KAK6336542.1"/>
    </source>
</evidence>
<proteinExistence type="predicted"/>